<gene>
    <name evidence="4" type="ORF">FVE85_3084</name>
</gene>
<dbReference type="SUPFAM" id="SSF63491">
    <property type="entry name" value="BAG domain"/>
    <property type="match status" value="1"/>
</dbReference>
<dbReference type="GO" id="GO:0051087">
    <property type="term" value="F:protein-folding chaperone binding"/>
    <property type="evidence" value="ECO:0007669"/>
    <property type="project" value="InterPro"/>
</dbReference>
<dbReference type="InterPro" id="IPR036533">
    <property type="entry name" value="BAG_dom_sf"/>
</dbReference>
<protein>
    <submittedName>
        <fullName evidence="4">Uncharacterized protein</fullName>
    </submittedName>
</protein>
<dbReference type="AlphaFoldDB" id="A0A5J4YVT3"/>
<evidence type="ECO:0000313" key="4">
    <source>
        <dbReference type="EMBL" id="KAA8494843.1"/>
    </source>
</evidence>
<evidence type="ECO:0000256" key="1">
    <source>
        <dbReference type="SAM" id="MobiDB-lite"/>
    </source>
</evidence>
<feature type="domain" description="BAG" evidence="3">
    <location>
        <begin position="370"/>
        <end position="416"/>
    </location>
</feature>
<name>A0A5J4YVT3_PORPP</name>
<evidence type="ECO:0000259" key="2">
    <source>
        <dbReference type="PROSITE" id="PS50020"/>
    </source>
</evidence>
<comment type="caution">
    <text evidence="4">The sequence shown here is derived from an EMBL/GenBank/DDBJ whole genome shotgun (WGS) entry which is preliminary data.</text>
</comment>
<accession>A0A5J4YVT3</accession>
<evidence type="ECO:0000313" key="5">
    <source>
        <dbReference type="Proteomes" id="UP000324585"/>
    </source>
</evidence>
<sequence length="426" mass="46877">MLPGGWTQHKDAQGREYLYNGGTGETRWLWTRHEDPQMRGREFMYNNVTGERLWIDETTRAAVSVGNQVFGAPAKKDAPSANVQLNQQPHASNGAAHPQRMSPTHQHQQYVHPAAHVPQQQQYGGQNAMHVQPQPQYNGAAGAVAGSGAAVLTPHAQTMYATPQERQQLQQRQPQVAPVVSGVNQAARILANTSITAPPAVAVNGSADGGTPDLLTGDASTENKRKGKPKHPKGGSLGGGQPQSEAAPVPPNGQRLFMNEIECVSSSGRPYAFNKDTRKSRWLPRDKPLPSKEDAVALLQRLVRGRILVRDHKPQHVLTRLKRGLQHVEKLVGAGGRYDLAVLESVVQEYEKREQRPDYDAMKAHHVDLLHVGEAITKEMLQLDGIDTKGLPSLRTYRKLTAQRIVALGDKVDVLKHRMEQLMDLC</sequence>
<dbReference type="Gene3D" id="1.20.58.120">
    <property type="entry name" value="BAG domain"/>
    <property type="match status" value="1"/>
</dbReference>
<dbReference type="SUPFAM" id="SSF51045">
    <property type="entry name" value="WW domain"/>
    <property type="match status" value="1"/>
</dbReference>
<dbReference type="InterPro" id="IPR001202">
    <property type="entry name" value="WW_dom"/>
</dbReference>
<dbReference type="PROSITE" id="PS50020">
    <property type="entry name" value="WW_DOMAIN_2"/>
    <property type="match status" value="1"/>
</dbReference>
<proteinExistence type="predicted"/>
<dbReference type="InterPro" id="IPR003103">
    <property type="entry name" value="BAG_domain"/>
</dbReference>
<dbReference type="Pfam" id="PF02179">
    <property type="entry name" value="BAG"/>
    <property type="match status" value="1"/>
</dbReference>
<organism evidence="4 5">
    <name type="scientific">Porphyridium purpureum</name>
    <name type="common">Red alga</name>
    <name type="synonym">Porphyridium cruentum</name>
    <dbReference type="NCBI Taxonomy" id="35688"/>
    <lineage>
        <taxon>Eukaryota</taxon>
        <taxon>Rhodophyta</taxon>
        <taxon>Bangiophyceae</taxon>
        <taxon>Porphyridiales</taxon>
        <taxon>Porphyridiaceae</taxon>
        <taxon>Porphyridium</taxon>
    </lineage>
</organism>
<evidence type="ECO:0000259" key="3">
    <source>
        <dbReference type="PROSITE" id="PS51035"/>
    </source>
</evidence>
<dbReference type="Proteomes" id="UP000324585">
    <property type="component" value="Unassembled WGS sequence"/>
</dbReference>
<reference evidence="5" key="1">
    <citation type="journal article" date="2019" name="Nat. Commun.">
        <title>Expansion of phycobilisome linker gene families in mesophilic red algae.</title>
        <authorList>
            <person name="Lee J."/>
            <person name="Kim D."/>
            <person name="Bhattacharya D."/>
            <person name="Yoon H.S."/>
        </authorList>
    </citation>
    <scope>NUCLEOTIDE SEQUENCE [LARGE SCALE GENOMIC DNA]</scope>
    <source>
        <strain evidence="5">CCMP 1328</strain>
    </source>
</reference>
<keyword evidence="5" id="KW-1185">Reference proteome</keyword>
<dbReference type="Gene3D" id="2.20.70.10">
    <property type="match status" value="1"/>
</dbReference>
<dbReference type="CDD" id="cd00201">
    <property type="entry name" value="WW"/>
    <property type="match status" value="1"/>
</dbReference>
<dbReference type="EMBL" id="VRMN01000004">
    <property type="protein sequence ID" value="KAA8494843.1"/>
    <property type="molecule type" value="Genomic_DNA"/>
</dbReference>
<dbReference type="PROSITE" id="PS51035">
    <property type="entry name" value="BAG"/>
    <property type="match status" value="1"/>
</dbReference>
<dbReference type="InterPro" id="IPR036020">
    <property type="entry name" value="WW_dom_sf"/>
</dbReference>
<feature type="region of interest" description="Disordered" evidence="1">
    <location>
        <begin position="203"/>
        <end position="253"/>
    </location>
</feature>
<feature type="domain" description="WW" evidence="2">
    <location>
        <begin position="1"/>
        <end position="33"/>
    </location>
</feature>